<gene>
    <name evidence="3" type="ORF">M413DRAFT_428012</name>
</gene>
<protein>
    <recommendedName>
        <fullName evidence="2">DUF6589 domain-containing protein</fullName>
    </recommendedName>
</protein>
<feature type="region of interest" description="Disordered" evidence="1">
    <location>
        <begin position="832"/>
        <end position="856"/>
    </location>
</feature>
<dbReference type="EMBL" id="KN831809">
    <property type="protein sequence ID" value="KIM36098.1"/>
    <property type="molecule type" value="Genomic_DNA"/>
</dbReference>
<feature type="compositionally biased region" description="Acidic residues" evidence="1">
    <location>
        <begin position="789"/>
        <end position="798"/>
    </location>
</feature>
<sequence length="856" mass="97592">MTAVMQHFFNGRGEKYPALILANWLRHPYGRHDRDSDLNFSTVDSSPYTEIRPVRPALTSFAAQIVEQKLVQEIEKAVHPSSGLHVSISTKKKDPKAEARRVKWTDIGNTTMERTQKVIQSCQPLTWKLIMKLASRPPRVRNNEVALRQKRPPEFITTGVISSLNFSRSSQAKLLPLAAGLLYIGSSASTDLFRFRSRLGNTPAYSSVIRAMRTLSEHEGAVTLAHGSDPKTIGIIRLDNVQNYLLQRDPAMDRAMLQKSLRKDLTVQQLQGMIDHAHLETVCMLQWINTLLQYIPELAHLKPNVSLLYRTRAAKQRLPVKAAKVHPLASSSGNETILTEFKEALQDFFNQTGQTSDSFKKRLFPVGGDGLTYEKMLQLQEYLQFHDNEYDSMELLEPVLEWWHTEWTNLSRIFESYWGPSLTDDPSYLGHSASRIGRKKPSNLKKVDFYTSSELAFLVLDVRILDCWRLYFNQEDLFAYFKSLSATKSLPSFEDLEAAAQKLYRAYTSLRAQEQAMCGSKRVSKTVPRGKAWPTQIDVALVQGKEGAMARPFLGDQFLARSIGFIRETMMAREMSLATAEGDVGRIWEIIKVMLFTFAGSSHSNYTKYLLEMITNLELESSPELRQGMLHITLVNLTGREGHWSAGDFIQEYFNRLLEAIVQRKGVEYGDQFIRNVWSRNIHHIARLKLTWLDGVGLKSRSSGHTGAKLDAEIRILMELYKECELHSLRPGRREELMPFIDDFQRGVRNLQAGKLQKWIIKTTRSRRLKNTQLPRMPPPEETSGVNSDSDESDDEPEIPQYAPHFQESLSMSTVVGGNLILNSLEVEEDLDDLFQSMEKQPYEDGRDSDSSDDSD</sequence>
<organism evidence="3 4">
    <name type="scientific">Hebeloma cylindrosporum</name>
    <dbReference type="NCBI Taxonomy" id="76867"/>
    <lineage>
        <taxon>Eukaryota</taxon>
        <taxon>Fungi</taxon>
        <taxon>Dikarya</taxon>
        <taxon>Basidiomycota</taxon>
        <taxon>Agaricomycotina</taxon>
        <taxon>Agaricomycetes</taxon>
        <taxon>Agaricomycetidae</taxon>
        <taxon>Agaricales</taxon>
        <taxon>Agaricineae</taxon>
        <taxon>Hymenogastraceae</taxon>
        <taxon>Hebeloma</taxon>
    </lineage>
</organism>
<feature type="compositionally biased region" description="Basic and acidic residues" evidence="1">
    <location>
        <begin position="841"/>
        <end position="850"/>
    </location>
</feature>
<evidence type="ECO:0000313" key="4">
    <source>
        <dbReference type="Proteomes" id="UP000053424"/>
    </source>
</evidence>
<feature type="region of interest" description="Disordered" evidence="1">
    <location>
        <begin position="769"/>
        <end position="807"/>
    </location>
</feature>
<evidence type="ECO:0000256" key="1">
    <source>
        <dbReference type="SAM" id="MobiDB-lite"/>
    </source>
</evidence>
<dbReference type="Pfam" id="PF20231">
    <property type="entry name" value="DUF6589"/>
    <property type="match status" value="1"/>
</dbReference>
<reference evidence="4" key="2">
    <citation type="submission" date="2015-01" db="EMBL/GenBank/DDBJ databases">
        <title>Evolutionary Origins and Diversification of the Mycorrhizal Mutualists.</title>
        <authorList>
            <consortium name="DOE Joint Genome Institute"/>
            <consortium name="Mycorrhizal Genomics Consortium"/>
            <person name="Kohler A."/>
            <person name="Kuo A."/>
            <person name="Nagy L.G."/>
            <person name="Floudas D."/>
            <person name="Copeland A."/>
            <person name="Barry K.W."/>
            <person name="Cichocki N."/>
            <person name="Veneault-Fourrey C."/>
            <person name="LaButti K."/>
            <person name="Lindquist E.A."/>
            <person name="Lipzen A."/>
            <person name="Lundell T."/>
            <person name="Morin E."/>
            <person name="Murat C."/>
            <person name="Riley R."/>
            <person name="Ohm R."/>
            <person name="Sun H."/>
            <person name="Tunlid A."/>
            <person name="Henrissat B."/>
            <person name="Grigoriev I.V."/>
            <person name="Hibbett D.S."/>
            <person name="Martin F."/>
        </authorList>
    </citation>
    <scope>NUCLEOTIDE SEQUENCE [LARGE SCALE GENOMIC DNA]</scope>
    <source>
        <strain evidence="4">h7</strain>
    </source>
</reference>
<dbReference type="AlphaFoldDB" id="A0A0C2XDY7"/>
<dbReference type="InterPro" id="IPR046496">
    <property type="entry name" value="DUF6589"/>
</dbReference>
<evidence type="ECO:0000313" key="3">
    <source>
        <dbReference type="EMBL" id="KIM36098.1"/>
    </source>
</evidence>
<reference evidence="3 4" key="1">
    <citation type="submission" date="2014-04" db="EMBL/GenBank/DDBJ databases">
        <authorList>
            <consortium name="DOE Joint Genome Institute"/>
            <person name="Kuo A."/>
            <person name="Gay G."/>
            <person name="Dore J."/>
            <person name="Kohler A."/>
            <person name="Nagy L.G."/>
            <person name="Floudas D."/>
            <person name="Copeland A."/>
            <person name="Barry K.W."/>
            <person name="Cichocki N."/>
            <person name="Veneault-Fourrey C."/>
            <person name="LaButti K."/>
            <person name="Lindquist E.A."/>
            <person name="Lipzen A."/>
            <person name="Lundell T."/>
            <person name="Morin E."/>
            <person name="Murat C."/>
            <person name="Sun H."/>
            <person name="Tunlid A."/>
            <person name="Henrissat B."/>
            <person name="Grigoriev I.V."/>
            <person name="Hibbett D.S."/>
            <person name="Martin F."/>
            <person name="Nordberg H.P."/>
            <person name="Cantor M.N."/>
            <person name="Hua S.X."/>
        </authorList>
    </citation>
    <scope>NUCLEOTIDE SEQUENCE [LARGE SCALE GENOMIC DNA]</scope>
    <source>
        <strain evidence="4">h7</strain>
    </source>
</reference>
<name>A0A0C2XDY7_HEBCY</name>
<dbReference type="Proteomes" id="UP000053424">
    <property type="component" value="Unassembled WGS sequence"/>
</dbReference>
<proteinExistence type="predicted"/>
<keyword evidence="4" id="KW-1185">Reference proteome</keyword>
<dbReference type="STRING" id="686832.A0A0C2XDY7"/>
<dbReference type="OrthoDB" id="3256296at2759"/>
<dbReference type="HOGENOM" id="CLU_006728_0_0_1"/>
<feature type="domain" description="DUF6589" evidence="2">
    <location>
        <begin position="262"/>
        <end position="705"/>
    </location>
</feature>
<evidence type="ECO:0000259" key="2">
    <source>
        <dbReference type="Pfam" id="PF20231"/>
    </source>
</evidence>
<accession>A0A0C2XDY7</accession>